<evidence type="ECO:0000313" key="3">
    <source>
        <dbReference type="Proteomes" id="UP001303473"/>
    </source>
</evidence>
<dbReference type="InterPro" id="IPR036514">
    <property type="entry name" value="SGNH_hydro_sf"/>
</dbReference>
<sequence>MRSSQGPTTADLNDTRHPNDVGYQKMAVVWNQGISEALSKGYITNPAENGIPADGEVQKQSQLGANSMSVTSDSVLYAPLVGTAAVVAVLAMVVGL</sequence>
<reference evidence="3" key="1">
    <citation type="journal article" date="2023" name="Mol. Phylogenet. Evol.">
        <title>Genome-scale phylogeny and comparative genomics of the fungal order Sordariales.</title>
        <authorList>
            <person name="Hensen N."/>
            <person name="Bonometti L."/>
            <person name="Westerberg I."/>
            <person name="Brannstrom I.O."/>
            <person name="Guillou S."/>
            <person name="Cros-Aarteil S."/>
            <person name="Calhoun S."/>
            <person name="Haridas S."/>
            <person name="Kuo A."/>
            <person name="Mondo S."/>
            <person name="Pangilinan J."/>
            <person name="Riley R."/>
            <person name="LaButti K."/>
            <person name="Andreopoulos B."/>
            <person name="Lipzen A."/>
            <person name="Chen C."/>
            <person name="Yan M."/>
            <person name="Daum C."/>
            <person name="Ng V."/>
            <person name="Clum A."/>
            <person name="Steindorff A."/>
            <person name="Ohm R.A."/>
            <person name="Martin F."/>
            <person name="Silar P."/>
            <person name="Natvig D.O."/>
            <person name="Lalanne C."/>
            <person name="Gautier V."/>
            <person name="Ament-Velasquez S.L."/>
            <person name="Kruys A."/>
            <person name="Hutchinson M.I."/>
            <person name="Powell A.J."/>
            <person name="Barry K."/>
            <person name="Miller A.N."/>
            <person name="Grigoriev I.V."/>
            <person name="Debuchy R."/>
            <person name="Gladieux P."/>
            <person name="Hiltunen Thoren M."/>
            <person name="Johannesson H."/>
        </authorList>
    </citation>
    <scope>NUCLEOTIDE SEQUENCE [LARGE SCALE GENOMIC DNA]</scope>
    <source>
        <strain evidence="3">CBS 340.73</strain>
    </source>
</reference>
<name>A0AAN6S7M2_9PEZI</name>
<organism evidence="2 3">
    <name type="scientific">Diplogelasinospora grovesii</name>
    <dbReference type="NCBI Taxonomy" id="303347"/>
    <lineage>
        <taxon>Eukaryota</taxon>
        <taxon>Fungi</taxon>
        <taxon>Dikarya</taxon>
        <taxon>Ascomycota</taxon>
        <taxon>Pezizomycotina</taxon>
        <taxon>Sordariomycetes</taxon>
        <taxon>Sordariomycetidae</taxon>
        <taxon>Sordariales</taxon>
        <taxon>Diplogelasinosporaceae</taxon>
        <taxon>Diplogelasinospora</taxon>
    </lineage>
</organism>
<keyword evidence="1" id="KW-1133">Transmembrane helix</keyword>
<dbReference type="Proteomes" id="UP001303473">
    <property type="component" value="Unassembled WGS sequence"/>
</dbReference>
<keyword evidence="1" id="KW-0472">Membrane</keyword>
<feature type="transmembrane region" description="Helical" evidence="1">
    <location>
        <begin position="76"/>
        <end position="95"/>
    </location>
</feature>
<dbReference type="AlphaFoldDB" id="A0AAN6S7M2"/>
<protein>
    <submittedName>
        <fullName evidence="2">Uncharacterized protein</fullName>
    </submittedName>
</protein>
<comment type="caution">
    <text evidence="2">The sequence shown here is derived from an EMBL/GenBank/DDBJ whole genome shotgun (WGS) entry which is preliminary data.</text>
</comment>
<dbReference type="Gene3D" id="3.40.50.1110">
    <property type="entry name" value="SGNH hydrolase"/>
    <property type="match status" value="1"/>
</dbReference>
<proteinExistence type="predicted"/>
<evidence type="ECO:0000313" key="2">
    <source>
        <dbReference type="EMBL" id="KAK3943430.1"/>
    </source>
</evidence>
<keyword evidence="1" id="KW-0812">Transmembrane</keyword>
<gene>
    <name evidence="2" type="ORF">QBC46DRAFT_377787</name>
</gene>
<evidence type="ECO:0000256" key="1">
    <source>
        <dbReference type="SAM" id="Phobius"/>
    </source>
</evidence>
<keyword evidence="3" id="KW-1185">Reference proteome</keyword>
<accession>A0AAN6S7M2</accession>
<dbReference type="EMBL" id="MU853766">
    <property type="protein sequence ID" value="KAK3943430.1"/>
    <property type="molecule type" value="Genomic_DNA"/>
</dbReference>